<feature type="compositionally biased region" description="Polar residues" evidence="1">
    <location>
        <begin position="2916"/>
        <end position="2939"/>
    </location>
</feature>
<feature type="region of interest" description="Disordered" evidence="1">
    <location>
        <begin position="987"/>
        <end position="1026"/>
    </location>
</feature>
<feature type="region of interest" description="Disordered" evidence="1">
    <location>
        <begin position="821"/>
        <end position="874"/>
    </location>
</feature>
<name>A0A9K3CQZ0_9EUKA</name>
<evidence type="ECO:0000259" key="3">
    <source>
        <dbReference type="Pfam" id="PF15787"/>
    </source>
</evidence>
<feature type="compositionally biased region" description="Acidic residues" evidence="1">
    <location>
        <begin position="1691"/>
        <end position="1706"/>
    </location>
</feature>
<feature type="region of interest" description="Disordered" evidence="1">
    <location>
        <begin position="1107"/>
        <end position="1173"/>
    </location>
</feature>
<organism evidence="4 5">
    <name type="scientific">Kipferlia bialata</name>
    <dbReference type="NCBI Taxonomy" id="797122"/>
    <lineage>
        <taxon>Eukaryota</taxon>
        <taxon>Metamonada</taxon>
        <taxon>Carpediemonas-like organisms</taxon>
        <taxon>Kipferlia</taxon>
    </lineage>
</organism>
<feature type="region of interest" description="Disordered" evidence="1">
    <location>
        <begin position="1678"/>
        <end position="1729"/>
    </location>
</feature>
<dbReference type="Pfam" id="PF00501">
    <property type="entry name" value="AMP-binding"/>
    <property type="match status" value="1"/>
</dbReference>
<dbReference type="GO" id="GO:0005829">
    <property type="term" value="C:cytosol"/>
    <property type="evidence" value="ECO:0007669"/>
    <property type="project" value="TreeGrafter"/>
</dbReference>
<dbReference type="EMBL" id="BDIP01000222">
    <property type="protein sequence ID" value="GIQ80695.1"/>
    <property type="molecule type" value="Genomic_DNA"/>
</dbReference>
<feature type="region of interest" description="Disordered" evidence="1">
    <location>
        <begin position="384"/>
        <end position="413"/>
    </location>
</feature>
<feature type="non-terminal residue" evidence="4">
    <location>
        <position position="1"/>
    </location>
</feature>
<dbReference type="Gene3D" id="1.25.10.10">
    <property type="entry name" value="Leucine-rich Repeat Variant"/>
    <property type="match status" value="1"/>
</dbReference>
<dbReference type="Gene3D" id="3.40.50.12780">
    <property type="entry name" value="N-terminal domain of ligase-like"/>
    <property type="match status" value="1"/>
</dbReference>
<feature type="compositionally biased region" description="Acidic residues" evidence="1">
    <location>
        <begin position="3298"/>
        <end position="3307"/>
    </location>
</feature>
<dbReference type="InterPro" id="IPR050865">
    <property type="entry name" value="BEACH_Domain"/>
</dbReference>
<feature type="compositionally biased region" description="Acidic residues" evidence="1">
    <location>
        <begin position="292"/>
        <end position="311"/>
    </location>
</feature>
<feature type="region of interest" description="Disordered" evidence="1">
    <location>
        <begin position="2129"/>
        <end position="2152"/>
    </location>
</feature>
<dbReference type="PANTHER" id="PTHR13743">
    <property type="entry name" value="BEIGE/BEACH-RELATED"/>
    <property type="match status" value="1"/>
</dbReference>
<proteinExistence type="predicted"/>
<feature type="region of interest" description="Disordered" evidence="1">
    <location>
        <begin position="3287"/>
        <end position="3365"/>
    </location>
</feature>
<dbReference type="SUPFAM" id="SSF49899">
    <property type="entry name" value="Concanavalin A-like lectins/glucanases"/>
    <property type="match status" value="1"/>
</dbReference>
<feature type="compositionally biased region" description="Basic and acidic residues" evidence="1">
    <location>
        <begin position="519"/>
        <end position="533"/>
    </location>
</feature>
<dbReference type="InterPro" id="IPR042099">
    <property type="entry name" value="ANL_N_sf"/>
</dbReference>
<feature type="compositionally biased region" description="Basic and acidic residues" evidence="1">
    <location>
        <begin position="401"/>
        <end position="413"/>
    </location>
</feature>
<feature type="region of interest" description="Disordered" evidence="1">
    <location>
        <begin position="509"/>
        <end position="536"/>
    </location>
</feature>
<feature type="compositionally biased region" description="Basic and acidic residues" evidence="1">
    <location>
        <begin position="1162"/>
        <end position="1173"/>
    </location>
</feature>
<dbReference type="Pfam" id="PF15787">
    <property type="entry name" value="DUF4704"/>
    <property type="match status" value="1"/>
</dbReference>
<evidence type="ECO:0000259" key="2">
    <source>
        <dbReference type="Pfam" id="PF00501"/>
    </source>
</evidence>
<dbReference type="GO" id="GO:0016020">
    <property type="term" value="C:membrane"/>
    <property type="evidence" value="ECO:0007669"/>
    <property type="project" value="TreeGrafter"/>
</dbReference>
<dbReference type="InterPro" id="IPR011989">
    <property type="entry name" value="ARM-like"/>
</dbReference>
<dbReference type="InterPro" id="IPR031570">
    <property type="entry name" value="NBEA/BDCP_DUF4704"/>
</dbReference>
<dbReference type="Proteomes" id="UP000265618">
    <property type="component" value="Unassembled WGS sequence"/>
</dbReference>
<dbReference type="GO" id="GO:0019901">
    <property type="term" value="F:protein kinase binding"/>
    <property type="evidence" value="ECO:0007669"/>
    <property type="project" value="TreeGrafter"/>
</dbReference>
<keyword evidence="5" id="KW-1185">Reference proteome</keyword>
<dbReference type="InterPro" id="IPR013320">
    <property type="entry name" value="ConA-like_dom_sf"/>
</dbReference>
<feature type="compositionally biased region" description="Polar residues" evidence="1">
    <location>
        <begin position="1709"/>
        <end position="1729"/>
    </location>
</feature>
<evidence type="ECO:0000313" key="4">
    <source>
        <dbReference type="EMBL" id="GIQ80695.1"/>
    </source>
</evidence>
<reference evidence="4 5" key="1">
    <citation type="journal article" date="2018" name="PLoS ONE">
        <title>The draft genome of Kipferlia bialata reveals reductive genome evolution in fornicate parasites.</title>
        <authorList>
            <person name="Tanifuji G."/>
            <person name="Takabayashi S."/>
            <person name="Kume K."/>
            <person name="Takagi M."/>
            <person name="Nakayama T."/>
            <person name="Kamikawa R."/>
            <person name="Inagaki Y."/>
            <person name="Hashimoto T."/>
        </authorList>
    </citation>
    <scope>NUCLEOTIDE SEQUENCE [LARGE SCALE GENOMIC DNA]</scope>
    <source>
        <strain evidence="4">NY0173</strain>
    </source>
</reference>
<feature type="domain" description="DUF4704" evidence="3">
    <location>
        <begin position="2198"/>
        <end position="2383"/>
    </location>
</feature>
<sequence>MSHTTFIRVPQPTDAEKALADATHPVLENWDYKNATIGSMFRMAVDNYGDAMALGERPVQEDGEFAPDYQWRSYTQMGIEVDEISKVLDNVGVAIGDRVGIFADNSPRWTESDLAIKIRGAITAASRGFRYFVAVVSVLAVITRSPVCNWYLRGPEVELTDDFLGICHISNLWCISAANRGRKVFSVLAPLRKEFLYILLQLTDRTFTWMSSPSPWPIFRMQQRMKDSAGPGSRSNTPTAPYPHMPLFLTMRGDLSNTYIRSVRSMLFGDRFPHSASFEAFEDMEGGALSETEGEGEGEAEGDGDGSDGDNEERTPGPAASTLSRLTSFHLVAGDHSKVSRPPPAAAASGEAALLSLLPTCSNEPVYGVSPLRDPLCGEAPVSHPSRLFSSREGMSVPETLQERERDTKREREAESEALVMTLKRKDALSQMSTGTHSSLMRTVSTLVRDVLDEYYHHVPSSSDSSEASGLMCVPLCFCIVGAYGTLDPVSMLLSLHPRTLKSRHNERAYIEPTATKSPSERRRGSHARERRAGSRSAKYDVYTASILDRLFQHVHTRSTSAPPASGPLGAMGGEPEMDTLAMLQGRCGLPTGPFLALSAMLIDITRILYIGCSSPSMPPLVPIELGTEGGLPDPRETLLTPRFLQLLSDAVTVGVCEDTGDGDESAPPQDVCVGGSLVVRERQRQRDFPRLRLGETLEDVVLLPTACQDILACMYPNQWLDYTSLGNSYTNMASLMRAQAKESGEGDAGGESEYTARDYVTYDPQTSPPPLPSRHSPESATIVATCLALLMTLAVPRPANPYHSSAHTVHKRDTFELRFGGRRGQHGFGSSSGDGLPSYASPSDRERERERGSSAEGRRRPASREGEAETPESLLVPITSPLVANRHFGVPLYVEDRLVHHPALHSPIPSLAAAEAFTPDLFRSVQKSHGIGSSNASPLSFVFGDFISSYLDRTSSHLTVPLHLLHRVPVTTESAHRQILDTMLGALLGAPPPSNTGKRGKRDTKRDSTSLYVGAASDSDPLSGRFTEGEREAQRALIRHKMGSGTSIQQLLLDMVTCYVIETPKGESTILSSCGVLGALLSGSFYFWGESNPSQYSSELWFVATPDDSTGPGRTDREDSDPDTLSIDNSFPTEGSTSYNPDRDRGGAVETMPGMPLGEGEPERGRDRERERDWKDVQSMMASLLDSVEYQTDISAEDWPRVPDPNILAFSSQVPIRRVRPPSQTDSAASLRQGVLELLSFAGSLPSTSCVSDVVEALLVVINTVPNRLGSVINCCSTLCEMAAGRHERVRDTLLQLDALVVLFRLLDQVQLIHQQVQPGQPGYHLVQLARHEVLSVIDIIVDGEEGLTRLLDDRTALDIVFGLLTDVSLRKWAVTLLGRVILTACHAVVSLTQAPPVEPSMNNVVTSLLGGSVSPSSLGEGRPLSLKQRNEEARVMEAAENRLGMLAAGIIDRIQRNAGESPGVACALIEILCQVLDGSNTVVLNVNGGRVDTGMRDTSVRLFQDTLRSHSFFIKLWTTVQVTESATLTSALFTVVRHLVAGNPQSKSALRRAFVPTDVAELLAKSGERERVRLAGSEGAVVGSVLVSHVQLLLNILVEDKFTMSGYQRIRTPCILGSLFAVFRHPACAPFVQHLILDCLESLVEISVSNRSLCSKEGTLMLILAAINDIDAVRYSEEDPEGTGTPSNDGEDSETEESSQEDDQTSAVSRSPRSTASFSVLSSSPDTQPFTEPVVVVNAVKYRNPMDVELGGYHSIQSAAGDGTGMEGNVGAISMAAVSSLVDGDRANIRVGERGDTFTTTLFYVDPNAQQGLVDTAVCGMFGERWSLEADDRAVTANGGTRNQPTLLIRQLGYLASIVGVHSVHELKRVLKLLRVEDDGYRSPHMPLILRALQRMSREAGPRSCFDLDGKQSGIQANAPTPVSVFAHGLSLFLWVRVSSLLDPLGRPLYKPRVMSLLTKDGLGVEVYLDENGSLVMRSVGMRLGGNLKRPVREELTVLLDARSGHEWSVGIWRHLGVSIKATGKGQADVVVYVNGKQVASESAFYPMDSLDIDDTLLLTIGTNRVVDHVQHRESRLLRSSGLICQATGIVLLDGPSKQDQAILMRDTAAVGLSLFLLRSQGRGALTETDNPLAASSESSDPTQTGSPGDRVMLDLQRHVVLALYPEATEDGTNHVHAVAVGPEATSHACFNQGCSILPGTCVLSNRSIRELLTCVGGVQSLFPLLQQLSFPPRPPPGGALSADPSGADTGLVVCFYELLNGLLRDSASLRHDMAALSFRIPSVVLEGTSPQSVDAAFVSVLRNMVNSVKTRGPRELVVSLLRSHVYNAATWLWTSENVLKQVADLYITIPRLQLSLSPKVDIKEVLLESIGFVDMLDVSSLVLYYEPTQRGYPKTVLQAPPTTGWTAQRPRPAALTPFRRALLASLLEWVSTPSSPSAYSALPPEAFSGASGRDAAGCLLGLVFDTPDDYVARCEYTAVLSQLLRTGHLPNQSLMGCLCSSVYALPSLDLDPMAQAAEAAGPETGGDRDVLCGGLEGLIPTLDDSSAAPPPEAETVMATPTELSGLPAVSVICGLFLQTLAAPSLTLHQKSYDVTVGPGWSDPRQLRVYRTLLLHCVGGILKQERMRVRQVGEEHRQRWTSGEAFDSVVEVRDSLRAYNSSESFVGGPGEIGVISALYQVGLQCVAADRIGAQNTEGTVCAESVSGLPRVDYDARPLELFVDTLLHLSCDTGMPHIHTTPTSDLGDATVHQSLQALLPPPFLAHLLRAQPATERERISVPRISVPCVVYLLVRLLPRISCPLLLSQTLFKLRLLCRDPYNAYVLSGVPNAVDIIMALPGSHIDRTTAAEARRLRKGDPMTQEDRDERARSTATLYCAVVSLSAILLHAEYSLQGVDDIVSRLSQPIIGLEGDTTPQRRSTGDSQSNKGEASPETAQAGTLPWGDVYCECNLRMAVCNAVLDHILDESAPYRRRSSASSLSQMDVDIQREKRIQRDETALVLILCGEYFREGSPIDFRGVYNLGESAYLSRYTTEPLPSCTPSQVLPRGLGALGSDRAETDGGRGDMYRSTATHQWYQLPAAEMEALSCGLMRTLSPSLDPSPHSLHLIVSASDHIIRVMHTLAGNIYAEQRRTRDLSNLEAAYGHMVLSDGMRETLKQYIGSLVTKHAPNISLRVDALPAHLLLSGVPVLRFGSGTSLKKYLGLSASLCGFDLLDWGVLKDVTSADTPFPSIYSGTRSAVGDSDYRPQIPTHQLYQMGERDSDVSFTLFSLLVSALLWSSVETGGPSVAESESERSEDGDDVDTLETPSNSDAPSADDDVTVDSLSSLPDTVPNSPSVRRTSLSVLGLPASPRSESLADPAPSGTMLWKTLSQEETDRLCPMTVLFKHILAYSAQSITQQLAGYLSEDVRITTLVATLRDTAKENSPMRVYEAVRVRKADVWGTVLCMAAVPVLQAVYINLSQLRHSEAEHARHTPSP</sequence>
<evidence type="ECO:0000256" key="1">
    <source>
        <dbReference type="SAM" id="MobiDB-lite"/>
    </source>
</evidence>
<feature type="compositionally biased region" description="Basic and acidic residues" evidence="1">
    <location>
        <begin position="844"/>
        <end position="868"/>
    </location>
</feature>
<feature type="compositionally biased region" description="Polar residues" evidence="1">
    <location>
        <begin position="3335"/>
        <end position="3347"/>
    </location>
</feature>
<evidence type="ECO:0000313" key="5">
    <source>
        <dbReference type="Proteomes" id="UP000265618"/>
    </source>
</evidence>
<comment type="caution">
    <text evidence="4">The sequence shown here is derived from an EMBL/GenBank/DDBJ whole genome shotgun (WGS) entry which is preliminary data.</text>
</comment>
<dbReference type="SUPFAM" id="SSF56801">
    <property type="entry name" value="Acetyl-CoA synthetase-like"/>
    <property type="match status" value="1"/>
</dbReference>
<feature type="compositionally biased region" description="Polar residues" evidence="1">
    <location>
        <begin position="1127"/>
        <end position="1141"/>
    </location>
</feature>
<gene>
    <name evidence="4" type="ORF">KIPB_001530</name>
</gene>
<protein>
    <submittedName>
        <fullName evidence="4">Uncharacterized protein</fullName>
    </submittedName>
</protein>
<feature type="region of interest" description="Disordered" evidence="1">
    <location>
        <begin position="2912"/>
        <end position="2939"/>
    </location>
</feature>
<dbReference type="GO" id="GO:0008104">
    <property type="term" value="P:intracellular protein localization"/>
    <property type="evidence" value="ECO:0007669"/>
    <property type="project" value="TreeGrafter"/>
</dbReference>
<dbReference type="InterPro" id="IPR000873">
    <property type="entry name" value="AMP-dep_synth/lig_dom"/>
</dbReference>
<feature type="region of interest" description="Disordered" evidence="1">
    <location>
        <begin position="285"/>
        <end position="324"/>
    </location>
</feature>
<feature type="domain" description="AMP-dependent synthetase/ligase" evidence="2">
    <location>
        <begin position="49"/>
        <end position="123"/>
    </location>
</feature>
<accession>A0A9K3CQZ0</accession>
<dbReference type="PANTHER" id="PTHR13743:SF112">
    <property type="entry name" value="BEACH DOMAIN-CONTAINING PROTEIN"/>
    <property type="match status" value="1"/>
</dbReference>
<feature type="compositionally biased region" description="Polar residues" evidence="1">
    <location>
        <begin position="2130"/>
        <end position="2149"/>
    </location>
</feature>